<feature type="compositionally biased region" description="Acidic residues" evidence="1">
    <location>
        <begin position="1"/>
        <end position="16"/>
    </location>
</feature>
<dbReference type="AlphaFoldDB" id="A0A9K3PI69"/>
<evidence type="ECO:0000256" key="1">
    <source>
        <dbReference type="SAM" id="MobiDB-lite"/>
    </source>
</evidence>
<feature type="transmembrane region" description="Helical" evidence="2">
    <location>
        <begin position="50"/>
        <end position="68"/>
    </location>
</feature>
<dbReference type="OrthoDB" id="43413at2759"/>
<keyword evidence="2" id="KW-0472">Membrane</keyword>
<dbReference type="EMBL" id="JAGRRH010000020">
    <property type="protein sequence ID" value="KAG7348175.1"/>
    <property type="molecule type" value="Genomic_DNA"/>
</dbReference>
<keyword evidence="4" id="KW-1185">Reference proteome</keyword>
<organism evidence="3 4">
    <name type="scientific">Nitzschia inconspicua</name>
    <dbReference type="NCBI Taxonomy" id="303405"/>
    <lineage>
        <taxon>Eukaryota</taxon>
        <taxon>Sar</taxon>
        <taxon>Stramenopiles</taxon>
        <taxon>Ochrophyta</taxon>
        <taxon>Bacillariophyta</taxon>
        <taxon>Bacillariophyceae</taxon>
        <taxon>Bacillariophycidae</taxon>
        <taxon>Bacillariales</taxon>
        <taxon>Bacillariaceae</taxon>
        <taxon>Nitzschia</taxon>
    </lineage>
</organism>
<evidence type="ECO:0000256" key="2">
    <source>
        <dbReference type="SAM" id="Phobius"/>
    </source>
</evidence>
<proteinExistence type="predicted"/>
<name>A0A9K3PI69_9STRA</name>
<evidence type="ECO:0000313" key="3">
    <source>
        <dbReference type="EMBL" id="KAG7348175.1"/>
    </source>
</evidence>
<feature type="transmembrane region" description="Helical" evidence="2">
    <location>
        <begin position="294"/>
        <end position="314"/>
    </location>
</feature>
<feature type="transmembrane region" description="Helical" evidence="2">
    <location>
        <begin position="80"/>
        <end position="101"/>
    </location>
</feature>
<gene>
    <name evidence="3" type="ORF">IV203_016880</name>
</gene>
<keyword evidence="2" id="KW-1133">Transmembrane helix</keyword>
<feature type="region of interest" description="Disordered" evidence="1">
    <location>
        <begin position="1"/>
        <end position="45"/>
    </location>
</feature>
<feature type="transmembrane region" description="Helical" evidence="2">
    <location>
        <begin position="261"/>
        <end position="282"/>
    </location>
</feature>
<accession>A0A9K3PI69</accession>
<comment type="caution">
    <text evidence="3">The sequence shown here is derived from an EMBL/GenBank/DDBJ whole genome shotgun (WGS) entry which is preliminary data.</text>
</comment>
<feature type="compositionally biased region" description="Polar residues" evidence="1">
    <location>
        <begin position="30"/>
        <end position="45"/>
    </location>
</feature>
<sequence>MIDINEDDEAMDDVDMTMDGNDTTDGTTTANGLSQQQPSSSERTPGQQRFSAWIFLTTANIVSIIAVLLRRNRGTAAEKWSIAIVSISLVFSLLSCLAHQIPVARGMFVSEQVELCVSTFLFLLWCAGLAIIMNPSNSVAVGFTQIVNANLYVGAWVSFLILFWMQTSLWGERYNYRFAGVWQTHVQTRQGKWQALLASSLVVLSASVRVFRSFECTLPVMTSSPTCQDSRVAIAVSVVASLISILVALLGCVIPASILQIGEYVGAFLMLGFWCVGLGFITFGEGPGHSIGNLFFATWTAFLLSGLIAGECFIEWRSSSTVNSSHKRNQTEMPEFTSTRAPNVHVLDSNEAVHYPNDQIDRGIL</sequence>
<feature type="compositionally biased region" description="Low complexity" evidence="1">
    <location>
        <begin position="17"/>
        <end position="29"/>
    </location>
</feature>
<feature type="transmembrane region" description="Helical" evidence="2">
    <location>
        <begin position="232"/>
        <end position="254"/>
    </location>
</feature>
<dbReference type="Proteomes" id="UP000693970">
    <property type="component" value="Unassembled WGS sequence"/>
</dbReference>
<keyword evidence="2" id="KW-0812">Transmembrane</keyword>
<feature type="transmembrane region" description="Helical" evidence="2">
    <location>
        <begin position="153"/>
        <end position="172"/>
    </location>
</feature>
<protein>
    <submittedName>
        <fullName evidence="3">Uncharacterized protein</fullName>
    </submittedName>
</protein>
<feature type="transmembrane region" description="Helical" evidence="2">
    <location>
        <begin position="113"/>
        <end position="133"/>
    </location>
</feature>
<reference evidence="3" key="2">
    <citation type="submission" date="2021-04" db="EMBL/GenBank/DDBJ databases">
        <authorList>
            <person name="Podell S."/>
        </authorList>
    </citation>
    <scope>NUCLEOTIDE SEQUENCE</scope>
    <source>
        <strain evidence="3">Hildebrandi</strain>
    </source>
</reference>
<reference evidence="3" key="1">
    <citation type="journal article" date="2021" name="Sci. Rep.">
        <title>Diploid genomic architecture of Nitzschia inconspicua, an elite biomass production diatom.</title>
        <authorList>
            <person name="Oliver A."/>
            <person name="Podell S."/>
            <person name="Pinowska A."/>
            <person name="Traller J.C."/>
            <person name="Smith S.R."/>
            <person name="McClure R."/>
            <person name="Beliaev A."/>
            <person name="Bohutskyi P."/>
            <person name="Hill E.A."/>
            <person name="Rabines A."/>
            <person name="Zheng H."/>
            <person name="Allen L.Z."/>
            <person name="Kuo A."/>
            <person name="Grigoriev I.V."/>
            <person name="Allen A.E."/>
            <person name="Hazlebeck D."/>
            <person name="Allen E.E."/>
        </authorList>
    </citation>
    <scope>NUCLEOTIDE SEQUENCE</scope>
    <source>
        <strain evidence="3">Hildebrandi</strain>
    </source>
</reference>
<evidence type="ECO:0000313" key="4">
    <source>
        <dbReference type="Proteomes" id="UP000693970"/>
    </source>
</evidence>